<protein>
    <submittedName>
        <fullName evidence="1">Uncharacterized protein</fullName>
    </submittedName>
</protein>
<keyword evidence="2" id="KW-1185">Reference proteome</keyword>
<organism evidence="1 2">
    <name type="scientific">Streptomyces echinoruber</name>
    <dbReference type="NCBI Taxonomy" id="68898"/>
    <lineage>
        <taxon>Bacteria</taxon>
        <taxon>Bacillati</taxon>
        <taxon>Actinomycetota</taxon>
        <taxon>Actinomycetes</taxon>
        <taxon>Kitasatosporales</taxon>
        <taxon>Streptomycetaceae</taxon>
        <taxon>Streptomyces</taxon>
    </lineage>
</organism>
<reference evidence="1" key="1">
    <citation type="journal article" date="2014" name="Int. J. Syst. Evol. Microbiol.">
        <title>Complete genome sequence of Corynebacterium casei LMG S-19264T (=DSM 44701T), isolated from a smear-ripened cheese.</title>
        <authorList>
            <consortium name="US DOE Joint Genome Institute (JGI-PGF)"/>
            <person name="Walter F."/>
            <person name="Albersmeier A."/>
            <person name="Kalinowski J."/>
            <person name="Ruckert C."/>
        </authorList>
    </citation>
    <scope>NUCLEOTIDE SEQUENCE</scope>
    <source>
        <strain evidence="1">JCM 5016</strain>
    </source>
</reference>
<dbReference type="AlphaFoldDB" id="A0A918VC65"/>
<reference evidence="1" key="2">
    <citation type="submission" date="2020-09" db="EMBL/GenBank/DDBJ databases">
        <authorList>
            <person name="Sun Q."/>
            <person name="Ohkuma M."/>
        </authorList>
    </citation>
    <scope>NUCLEOTIDE SEQUENCE</scope>
    <source>
        <strain evidence="1">JCM 5016</strain>
    </source>
</reference>
<dbReference type="EMBL" id="BMWH01000009">
    <property type="protein sequence ID" value="GGZ88564.1"/>
    <property type="molecule type" value="Genomic_DNA"/>
</dbReference>
<evidence type="ECO:0000313" key="2">
    <source>
        <dbReference type="Proteomes" id="UP000623010"/>
    </source>
</evidence>
<name>A0A918VC65_9ACTN</name>
<proteinExistence type="predicted"/>
<evidence type="ECO:0000313" key="1">
    <source>
        <dbReference type="EMBL" id="GGZ88564.1"/>
    </source>
</evidence>
<sequence length="79" mass="7289">MTGLVAGLGALGAVVAAAGAGGEGEGGGGESAAVVVRVFMVLQGLGACESCARVRVTGCSVPTAEEAGAELGVADVVTA</sequence>
<gene>
    <name evidence="1" type="ORF">GCM10010389_28630</name>
</gene>
<comment type="caution">
    <text evidence="1">The sequence shown here is derived from an EMBL/GenBank/DDBJ whole genome shotgun (WGS) entry which is preliminary data.</text>
</comment>
<dbReference type="Proteomes" id="UP000623010">
    <property type="component" value="Unassembled WGS sequence"/>
</dbReference>
<accession>A0A918VC65</accession>